<evidence type="ECO:0000313" key="2">
    <source>
        <dbReference type="EMBL" id="PAX48935.1"/>
    </source>
</evidence>
<dbReference type="OrthoDB" id="515396at2"/>
<evidence type="ECO:0000313" key="3">
    <source>
        <dbReference type="Proteomes" id="UP000218238"/>
    </source>
</evidence>
<dbReference type="RefSeq" id="WP_095724792.1">
    <property type="nucleotide sequence ID" value="NZ_NTFS01000552.1"/>
</dbReference>
<organism evidence="2 3">
    <name type="scientific">Brunnivagina elsteri CCALA 953</name>
    <dbReference type="NCBI Taxonomy" id="987040"/>
    <lineage>
        <taxon>Bacteria</taxon>
        <taxon>Bacillati</taxon>
        <taxon>Cyanobacteriota</taxon>
        <taxon>Cyanophyceae</taxon>
        <taxon>Nostocales</taxon>
        <taxon>Calotrichaceae</taxon>
        <taxon>Brunnivagina</taxon>
    </lineage>
</organism>
<sequence>MSSHRNRPIYQQDLQRLNDLSLSSFWWHSGGEWTSLMKDEANPINEEIFSDEKRESAHKPVLYSIFAIFILLSLAILTRSGENFGVVKAENTNSTQQVTFSNK</sequence>
<feature type="transmembrane region" description="Helical" evidence="1">
    <location>
        <begin position="61"/>
        <end position="78"/>
    </location>
</feature>
<accession>A0A2A2TAR6</accession>
<dbReference type="AlphaFoldDB" id="A0A2A2TAR6"/>
<evidence type="ECO:0000256" key="1">
    <source>
        <dbReference type="SAM" id="Phobius"/>
    </source>
</evidence>
<reference evidence="2 3" key="1">
    <citation type="submission" date="2017-08" db="EMBL/GenBank/DDBJ databases">
        <title>Draft genome sequence of filamentous cyanobacterium Calothrix elsteri CCALA 953.</title>
        <authorList>
            <person name="Gagunashvili A.N."/>
            <person name="Elster J."/>
            <person name="Andresson O.S."/>
        </authorList>
    </citation>
    <scope>NUCLEOTIDE SEQUENCE [LARGE SCALE GENOMIC DNA]</scope>
    <source>
        <strain evidence="2 3">CCALA 953</strain>
    </source>
</reference>
<keyword evidence="1" id="KW-0812">Transmembrane</keyword>
<keyword evidence="3" id="KW-1185">Reference proteome</keyword>
<protein>
    <submittedName>
        <fullName evidence="2">Uncharacterized protein</fullName>
    </submittedName>
</protein>
<proteinExistence type="predicted"/>
<dbReference type="EMBL" id="NTFS01000552">
    <property type="protein sequence ID" value="PAX48935.1"/>
    <property type="molecule type" value="Genomic_DNA"/>
</dbReference>
<keyword evidence="1" id="KW-0472">Membrane</keyword>
<gene>
    <name evidence="2" type="ORF">CK510_28170</name>
</gene>
<keyword evidence="1" id="KW-1133">Transmembrane helix</keyword>
<name>A0A2A2TAR6_9CYAN</name>
<comment type="caution">
    <text evidence="2">The sequence shown here is derived from an EMBL/GenBank/DDBJ whole genome shotgun (WGS) entry which is preliminary data.</text>
</comment>
<dbReference type="Proteomes" id="UP000218238">
    <property type="component" value="Unassembled WGS sequence"/>
</dbReference>